<reference evidence="2" key="1">
    <citation type="journal article" date="2014" name="Int. J. Syst. Evol. Microbiol.">
        <title>Complete genome sequence of Corynebacterium casei LMG S-19264T (=DSM 44701T), isolated from a smear-ripened cheese.</title>
        <authorList>
            <consortium name="US DOE Joint Genome Institute (JGI-PGF)"/>
            <person name="Walter F."/>
            <person name="Albersmeier A."/>
            <person name="Kalinowski J."/>
            <person name="Ruckert C."/>
        </authorList>
    </citation>
    <scope>NUCLEOTIDE SEQUENCE</scope>
    <source>
        <strain evidence="2">KCTC 32020</strain>
    </source>
</reference>
<sequence>MHIRSTAVALLLAPALALAQSKGAPATKKLYCWNENGRKVCGDALPADAVDAERTELSATSGRAVARVARAPTEAERAAEQARLEAERRAALEREAAQRRLLAMVESYASEDDLRRAFQERIVLLDESIKASQLGIQSLRQSLLALLKRAAEAELAGRPVNAKLRDDIQRQHADLRRQQTTLIEQRQARAQVDSDLDEALQRYRELKQRTQAQAAGMASLGG</sequence>
<evidence type="ECO:0000256" key="1">
    <source>
        <dbReference type="SAM" id="SignalP"/>
    </source>
</evidence>
<protein>
    <recommendedName>
        <fullName evidence="4">DUF4124 domain-containing protein</fullName>
    </recommendedName>
</protein>
<evidence type="ECO:0000313" key="3">
    <source>
        <dbReference type="Proteomes" id="UP000636453"/>
    </source>
</evidence>
<dbReference type="OrthoDB" id="5966355at2"/>
<accession>A0A919DHD8</accession>
<evidence type="ECO:0008006" key="4">
    <source>
        <dbReference type="Google" id="ProtNLM"/>
    </source>
</evidence>
<reference evidence="2" key="2">
    <citation type="submission" date="2020-09" db="EMBL/GenBank/DDBJ databases">
        <authorList>
            <person name="Sun Q."/>
            <person name="Kim S."/>
        </authorList>
    </citation>
    <scope>NUCLEOTIDE SEQUENCE</scope>
    <source>
        <strain evidence="2">KCTC 32020</strain>
    </source>
</reference>
<dbReference type="EMBL" id="BNCF01000024">
    <property type="protein sequence ID" value="GHE44601.1"/>
    <property type="molecule type" value="Genomic_DNA"/>
</dbReference>
<keyword evidence="3" id="KW-1185">Reference proteome</keyword>
<dbReference type="AlphaFoldDB" id="A0A919DHD8"/>
<name>A0A919DHD8_9GAMM</name>
<feature type="signal peptide" evidence="1">
    <location>
        <begin position="1"/>
        <end position="19"/>
    </location>
</feature>
<feature type="chain" id="PRO_5037701886" description="DUF4124 domain-containing protein" evidence="1">
    <location>
        <begin position="20"/>
        <end position="222"/>
    </location>
</feature>
<comment type="caution">
    <text evidence="2">The sequence shown here is derived from an EMBL/GenBank/DDBJ whole genome shotgun (WGS) entry which is preliminary data.</text>
</comment>
<dbReference type="RefSeq" id="WP_146474073.1">
    <property type="nucleotide sequence ID" value="NZ_BNCF01000024.1"/>
</dbReference>
<dbReference type="Proteomes" id="UP000636453">
    <property type="component" value="Unassembled WGS sequence"/>
</dbReference>
<organism evidence="2 3">
    <name type="scientific">Vulcaniibacterium thermophilum</name>
    <dbReference type="NCBI Taxonomy" id="1169913"/>
    <lineage>
        <taxon>Bacteria</taxon>
        <taxon>Pseudomonadati</taxon>
        <taxon>Pseudomonadota</taxon>
        <taxon>Gammaproteobacteria</taxon>
        <taxon>Lysobacterales</taxon>
        <taxon>Lysobacteraceae</taxon>
        <taxon>Vulcaniibacterium</taxon>
    </lineage>
</organism>
<evidence type="ECO:0000313" key="2">
    <source>
        <dbReference type="EMBL" id="GHE44601.1"/>
    </source>
</evidence>
<keyword evidence="1" id="KW-0732">Signal</keyword>
<gene>
    <name evidence="2" type="ORF">GCM10007167_27830</name>
</gene>
<proteinExistence type="predicted"/>